<keyword evidence="4" id="KW-0472">Membrane</keyword>
<comment type="similarity">
    <text evidence="1">Belongs to the LysR transcriptional regulatory family.</text>
</comment>
<name>A0A5B8XE14_9RICK</name>
<dbReference type="GO" id="GO:0000976">
    <property type="term" value="F:transcription cis-regulatory region binding"/>
    <property type="evidence" value="ECO:0007669"/>
    <property type="project" value="TreeGrafter"/>
</dbReference>
<sequence>MKILNFNYKKNKIDQLKGFCATVECGNSVNDAATRNCISATTISKQISSLETDLGFLLFDRVKNKLVLNEKGRVYYKEVKKVLMDLDRLYGGKLDIKRVSSFSIFRKNLQNKIKYNLSLVNLKLKIMLIRVTLKGFLVFLLVCITAIWVYLYRTNWFFDRRIYGLSSESIKSLIKNKTYRLAKDSACKFDGMQMHLDLNTLFLKLINAKELEKIIIITSSECPSMPMRMNGTNIDDKINDTKVIKCDTQRRFDAQKKRYKDEMFILNSGKNNLYYNFYKKKDCFHYNIFENNLKKYQNQLFGFPIANSIISDGYHIILKNKHYYYLITHINSLQSHNLDKPQEQYFIFKKLTLSELKNYDNGSYWKLIKEYNINID</sequence>
<evidence type="ECO:0000256" key="2">
    <source>
        <dbReference type="ARBA" id="ARBA00023015"/>
    </source>
</evidence>
<keyword evidence="3" id="KW-0804">Transcription</keyword>
<dbReference type="InterPro" id="IPR036390">
    <property type="entry name" value="WH_DNA-bd_sf"/>
</dbReference>
<dbReference type="PANTHER" id="PTHR30126:SF91">
    <property type="entry name" value="LYSR FAMILY TRANSCRIPTIONAL REGULATOR"/>
    <property type="match status" value="1"/>
</dbReference>
<keyword evidence="4" id="KW-1133">Transmembrane helix</keyword>
<dbReference type="InterPro" id="IPR036388">
    <property type="entry name" value="WH-like_DNA-bd_sf"/>
</dbReference>
<evidence type="ECO:0000259" key="5">
    <source>
        <dbReference type="PROSITE" id="PS50931"/>
    </source>
</evidence>
<keyword evidence="4" id="KW-0812">Transmembrane</keyword>
<dbReference type="PROSITE" id="PS50931">
    <property type="entry name" value="HTH_LYSR"/>
    <property type="match status" value="1"/>
</dbReference>
<gene>
    <name evidence="6" type="ORF">Deia_00678</name>
</gene>
<proteinExistence type="inferred from homology"/>
<protein>
    <submittedName>
        <fullName evidence="6">HTH-type transcriptional activator</fullName>
    </submittedName>
</protein>
<feature type="domain" description="HTH lysR-type" evidence="5">
    <location>
        <begin position="11"/>
        <end position="69"/>
    </location>
</feature>
<dbReference type="InterPro" id="IPR000847">
    <property type="entry name" value="LysR_HTH_N"/>
</dbReference>
<reference evidence="6 7" key="1">
    <citation type="journal article" date="2019" name="ISME J.">
        <title>Deianiraea, an extracellular bacterium associated with the ciliate Paramecium, suggests an alternative scenario for the evolution of Rickettsiales.</title>
        <authorList>
            <person name="Castelli M."/>
            <person name="Sabaneyeva E."/>
            <person name="Lanzoni O."/>
            <person name="Lebedeva N."/>
            <person name="Floriano A.M."/>
            <person name="Gaiarsa S."/>
            <person name="Benken K."/>
            <person name="Modeo L."/>
            <person name="Bandi C."/>
            <person name="Potekhin A."/>
            <person name="Sassera D."/>
            <person name="Petroni G."/>
        </authorList>
    </citation>
    <scope>NUCLEOTIDE SEQUENCE [LARGE SCALE GENOMIC DNA]</scope>
    <source>
        <strain evidence="6">CyL4-1</strain>
    </source>
</reference>
<dbReference type="RefSeq" id="WP_161982837.1">
    <property type="nucleotide sequence ID" value="NZ_CP029077.1"/>
</dbReference>
<evidence type="ECO:0000313" key="7">
    <source>
        <dbReference type="Proteomes" id="UP000321934"/>
    </source>
</evidence>
<keyword evidence="2" id="KW-0805">Transcription regulation</keyword>
<dbReference type="OrthoDB" id="8479870at2"/>
<evidence type="ECO:0000256" key="3">
    <source>
        <dbReference type="ARBA" id="ARBA00023163"/>
    </source>
</evidence>
<keyword evidence="7" id="KW-1185">Reference proteome</keyword>
<dbReference type="EMBL" id="CP029077">
    <property type="protein sequence ID" value="QED23470.1"/>
    <property type="molecule type" value="Genomic_DNA"/>
</dbReference>
<dbReference type="GO" id="GO:0003700">
    <property type="term" value="F:DNA-binding transcription factor activity"/>
    <property type="evidence" value="ECO:0007669"/>
    <property type="project" value="InterPro"/>
</dbReference>
<evidence type="ECO:0000256" key="1">
    <source>
        <dbReference type="ARBA" id="ARBA00009437"/>
    </source>
</evidence>
<organism evidence="6 7">
    <name type="scientific">Candidatus Deianiraea vastatrix</name>
    <dbReference type="NCBI Taxonomy" id="2163644"/>
    <lineage>
        <taxon>Bacteria</taxon>
        <taxon>Pseudomonadati</taxon>
        <taxon>Pseudomonadota</taxon>
        <taxon>Alphaproteobacteria</taxon>
        <taxon>Rickettsiales</taxon>
        <taxon>Candidatus Deianiraeaceae</taxon>
        <taxon>Candidatus Deianiraea</taxon>
    </lineage>
</organism>
<dbReference type="Gene3D" id="1.10.10.10">
    <property type="entry name" value="Winged helix-like DNA-binding domain superfamily/Winged helix DNA-binding domain"/>
    <property type="match status" value="1"/>
</dbReference>
<accession>A0A5B8XE14</accession>
<dbReference type="Pfam" id="PF00126">
    <property type="entry name" value="HTH_1"/>
    <property type="match status" value="1"/>
</dbReference>
<feature type="transmembrane region" description="Helical" evidence="4">
    <location>
        <begin position="131"/>
        <end position="151"/>
    </location>
</feature>
<evidence type="ECO:0000256" key="4">
    <source>
        <dbReference type="SAM" id="Phobius"/>
    </source>
</evidence>
<evidence type="ECO:0000313" key="6">
    <source>
        <dbReference type="EMBL" id="QED23470.1"/>
    </source>
</evidence>
<dbReference type="PANTHER" id="PTHR30126">
    <property type="entry name" value="HTH-TYPE TRANSCRIPTIONAL REGULATOR"/>
    <property type="match status" value="1"/>
</dbReference>
<dbReference type="Proteomes" id="UP000321934">
    <property type="component" value="Chromosome"/>
</dbReference>
<dbReference type="AlphaFoldDB" id="A0A5B8XE14"/>
<dbReference type="SUPFAM" id="SSF46785">
    <property type="entry name" value="Winged helix' DNA-binding domain"/>
    <property type="match status" value="1"/>
</dbReference>